<evidence type="ECO:0000313" key="2">
    <source>
        <dbReference type="EMBL" id="MBV7265735.1"/>
    </source>
</evidence>
<dbReference type="EMBL" id="JAGSPB010000001">
    <property type="protein sequence ID" value="MBV7265735.1"/>
    <property type="molecule type" value="Genomic_DNA"/>
</dbReference>
<dbReference type="Proteomes" id="UP000699975">
    <property type="component" value="Unassembled WGS sequence"/>
</dbReference>
<keyword evidence="3" id="KW-1185">Reference proteome</keyword>
<dbReference type="PANTHER" id="PTHR30616:SF2">
    <property type="entry name" value="PURINE NUCLEOSIDE PHOSPHORYLASE LACC1"/>
    <property type="match status" value="1"/>
</dbReference>
<comment type="caution">
    <text evidence="2">The sequence shown here is derived from an EMBL/GenBank/DDBJ whole genome shotgun (WGS) entry which is preliminary data.</text>
</comment>
<dbReference type="Pfam" id="PF02578">
    <property type="entry name" value="Cu-oxidase_4"/>
    <property type="match status" value="1"/>
</dbReference>
<proteinExistence type="inferred from homology"/>
<evidence type="ECO:0000256" key="1">
    <source>
        <dbReference type="RuleBase" id="RU361274"/>
    </source>
</evidence>
<dbReference type="NCBIfam" id="TIGR00726">
    <property type="entry name" value="peptidoglycan editing factor PgeF"/>
    <property type="match status" value="1"/>
</dbReference>
<evidence type="ECO:0000313" key="3">
    <source>
        <dbReference type="Proteomes" id="UP000699975"/>
    </source>
</evidence>
<organism evidence="2 3">
    <name type="scientific">Erythrobacter ani</name>
    <dbReference type="NCBI Taxonomy" id="2827235"/>
    <lineage>
        <taxon>Bacteria</taxon>
        <taxon>Pseudomonadati</taxon>
        <taxon>Pseudomonadota</taxon>
        <taxon>Alphaproteobacteria</taxon>
        <taxon>Sphingomonadales</taxon>
        <taxon>Erythrobacteraceae</taxon>
        <taxon>Erythrobacter/Porphyrobacter group</taxon>
        <taxon>Erythrobacter</taxon>
    </lineage>
</organism>
<dbReference type="CDD" id="cd16833">
    <property type="entry name" value="YfiH"/>
    <property type="match status" value="1"/>
</dbReference>
<gene>
    <name evidence="2" type="primary">pgeF</name>
    <name evidence="2" type="ORF">KCG45_06050</name>
</gene>
<name>A0ABS6SL39_9SPHN</name>
<dbReference type="PANTHER" id="PTHR30616">
    <property type="entry name" value="UNCHARACTERIZED PROTEIN YFIH"/>
    <property type="match status" value="1"/>
</dbReference>
<sequence>MADLKPFDIATSDVHGGMPHGFFGSGGGLHQFGFGGPGEERDIRKLRAAAADHLVESAAFVAPHQVHSPDVVTVPVPWPDAAEGRPVADALVTSRPNIVLGIVTADCAPVLFADARAGVIGAAHAGWRGAHGGVLANTVAAMEALGAERENISAAIGPTIAQRNYEVDAAFRKNFGPEDELHFKAAPMREGQARWHFDLPGYINSRLREAGLIKIEDAARDTFSNFERYYSYRRATQRGEPNYGRQISMIGMR</sequence>
<dbReference type="InterPro" id="IPR003730">
    <property type="entry name" value="Cu_polyphenol_OxRdtase"/>
</dbReference>
<accession>A0ABS6SL39</accession>
<protein>
    <recommendedName>
        <fullName evidence="1">Purine nucleoside phosphorylase</fullName>
    </recommendedName>
</protein>
<dbReference type="RefSeq" id="WP_218316157.1">
    <property type="nucleotide sequence ID" value="NZ_JAGSPB010000001.1"/>
</dbReference>
<reference evidence="2 3" key="1">
    <citation type="submission" date="2021-04" db="EMBL/GenBank/DDBJ databases">
        <authorList>
            <person name="Pira H."/>
            <person name="Risdian C."/>
            <person name="Wink J."/>
        </authorList>
    </citation>
    <scope>NUCLEOTIDE SEQUENCE [LARGE SCALE GENOMIC DNA]</scope>
    <source>
        <strain evidence="2 3">WH131</strain>
    </source>
</reference>
<comment type="similarity">
    <text evidence="1">Belongs to the purine nucleoside phosphorylase YfiH/LACC1 family.</text>
</comment>